<gene>
    <name evidence="2" type="ORF">Vafri_12496</name>
</gene>
<evidence type="ECO:0000313" key="2">
    <source>
        <dbReference type="EMBL" id="GIL57200.1"/>
    </source>
</evidence>
<reference evidence="2" key="1">
    <citation type="journal article" date="2021" name="Proc. Natl. Acad. Sci. U.S.A.">
        <title>Three genomes in the algal genus Volvox reveal the fate of a haploid sex-determining region after a transition to homothallism.</title>
        <authorList>
            <person name="Yamamoto K."/>
            <person name="Hamaji T."/>
            <person name="Kawai-Toyooka H."/>
            <person name="Matsuzaki R."/>
            <person name="Takahashi F."/>
            <person name="Nishimura Y."/>
            <person name="Kawachi M."/>
            <person name="Noguchi H."/>
            <person name="Minakuchi Y."/>
            <person name="Umen J.G."/>
            <person name="Toyoda A."/>
            <person name="Nozaki H."/>
        </authorList>
    </citation>
    <scope>NUCLEOTIDE SEQUENCE</scope>
    <source>
        <strain evidence="2">NIES-3780</strain>
    </source>
</reference>
<feature type="region of interest" description="Disordered" evidence="1">
    <location>
        <begin position="146"/>
        <end position="171"/>
    </location>
</feature>
<keyword evidence="3" id="KW-1185">Reference proteome</keyword>
<organism evidence="2 3">
    <name type="scientific">Volvox africanus</name>
    <dbReference type="NCBI Taxonomy" id="51714"/>
    <lineage>
        <taxon>Eukaryota</taxon>
        <taxon>Viridiplantae</taxon>
        <taxon>Chlorophyta</taxon>
        <taxon>core chlorophytes</taxon>
        <taxon>Chlorophyceae</taxon>
        <taxon>CS clade</taxon>
        <taxon>Chlamydomonadales</taxon>
        <taxon>Volvocaceae</taxon>
        <taxon>Volvox</taxon>
    </lineage>
</organism>
<comment type="caution">
    <text evidence="2">The sequence shown here is derived from an EMBL/GenBank/DDBJ whole genome shotgun (WGS) entry which is preliminary data.</text>
</comment>
<feature type="region of interest" description="Disordered" evidence="1">
    <location>
        <begin position="544"/>
        <end position="607"/>
    </location>
</feature>
<protein>
    <submittedName>
        <fullName evidence="2">Uncharacterized protein</fullName>
    </submittedName>
</protein>
<dbReference type="Proteomes" id="UP000747399">
    <property type="component" value="Unassembled WGS sequence"/>
</dbReference>
<dbReference type="EMBL" id="BNCO01000027">
    <property type="protein sequence ID" value="GIL57200.1"/>
    <property type="molecule type" value="Genomic_DNA"/>
</dbReference>
<proteinExistence type="predicted"/>
<evidence type="ECO:0000313" key="3">
    <source>
        <dbReference type="Proteomes" id="UP000747399"/>
    </source>
</evidence>
<feature type="compositionally biased region" description="Low complexity" evidence="1">
    <location>
        <begin position="35"/>
        <end position="44"/>
    </location>
</feature>
<sequence length="999" mass="103987">EEDWGPEEGSDDDWGRGVYTQRQCLHPPPERPQHGRQWQQQAQQHGKTRQDEEAEEERGGGGGLTALGPVGLGPWRRALVLPAEVQPLPPQILLTPPGGAANAAATTLSAVATAPPFAAGAVTGLLLMDPSCDTPPLDAQRMQWGCPEQGQQKHGPQEGLGSPRDGRSGAQEAGMAKMLAHMSRRWDAGVQHALEQRAALGRMVYLTREAEQLIADAGQQLLPAYGSAGARPPAHASLLDPLLDLEKEFRSQPQGRVRSLSAMNKCGAAGPTATGAGRGGDGDGDGNGDSTIVSAAMEKLLDQLFACGGAGPDKGRNIAGGVPAVAAAYSRNELRTATVHGAAMAVTDGAKSSGCEGGAASDLRVPDNGFSWLPVLESLTQRRQGGNWVLRAVLRLEGGQEAGAGSYAAIVNADGNGKGGGSGSDRGVGGMIPPSASGPRHQPPTSPPSLLQLDDVVLIPYCPAGLALSGVRGRWEVLQRRSRRVVVEAAVPLGELLGLSSAAAVTATPRGCLDPGFGAEWDLDPESHHRRDLQAALGPLPGLFDGPNADGDDTVYTDGCSSDTDSDREDACNHDDGGLHDYAGNSVIGSRPAHGDSSTTSRSTRSKLRELQLGAMVRMTARVSGCHNLEDGGGRSGGSTESDSARLLQVRVLDLGRVLVPLDSLLQPATSGNLMAHQVQQQQAEGCRKDARMRQEGCSTAGAGGSRASIGAALQPPPGQATASLLAPSRSLLLIATTEEAAGLGARKVHGAAPVAAAGGGKGLPFCASASCRTGAPQWTRGRGMCGDLWERLLSAPEFLTPEEHDSAEDVVDHAACGRLIWEGSIGWRCLVSLQPCGVYGCEVELSCIDGGDNGWDAWSAAALDQIQQLVTEAAELSCEQVGRRLSLLCPNPLADCQLEHMDTAAGALQRCVDATLDLLEGALLAQQQQQQHRKQQQQNAGRREVGTKPAVKDRTAGSVGSPGVMSLGTTGGRLQAMLEGVLQLQLQLNTAMETYLVI</sequence>
<feature type="non-terminal residue" evidence="2">
    <location>
        <position position="1"/>
    </location>
</feature>
<evidence type="ECO:0000256" key="1">
    <source>
        <dbReference type="SAM" id="MobiDB-lite"/>
    </source>
</evidence>
<feature type="region of interest" description="Disordered" evidence="1">
    <location>
        <begin position="418"/>
        <end position="449"/>
    </location>
</feature>
<feature type="region of interest" description="Disordered" evidence="1">
    <location>
        <begin position="931"/>
        <end position="966"/>
    </location>
</feature>
<accession>A0A8J4F5E2</accession>
<feature type="compositionally biased region" description="Basic and acidic residues" evidence="1">
    <location>
        <begin position="942"/>
        <end position="956"/>
    </location>
</feature>
<feature type="compositionally biased region" description="Acidic residues" evidence="1">
    <location>
        <begin position="1"/>
        <end position="12"/>
    </location>
</feature>
<name>A0A8J4F5E2_9CHLO</name>
<feature type="region of interest" description="Disordered" evidence="1">
    <location>
        <begin position="1"/>
        <end position="68"/>
    </location>
</feature>
<feature type="compositionally biased region" description="Gly residues" evidence="1">
    <location>
        <begin position="418"/>
        <end position="430"/>
    </location>
</feature>
<dbReference type="AlphaFoldDB" id="A0A8J4F5E2"/>
<feature type="compositionally biased region" description="Basic and acidic residues" evidence="1">
    <location>
        <begin position="569"/>
        <end position="579"/>
    </location>
</feature>